<evidence type="ECO:0000313" key="3">
    <source>
        <dbReference type="Proteomes" id="UP000265962"/>
    </source>
</evidence>
<evidence type="ECO:0008006" key="4">
    <source>
        <dbReference type="Google" id="ProtNLM"/>
    </source>
</evidence>
<dbReference type="Gene3D" id="3.40.50.720">
    <property type="entry name" value="NAD(P)-binding Rossmann-like Domain"/>
    <property type="match status" value="1"/>
</dbReference>
<sequence length="337" mass="36017">MDIGPSTGDAKGMHTTPGRRNDAAPTAQQSPTSSMPQGRRVPPRTLRLDADVVRISATAYQLYGPDRGCVAITGRSAGPLTQALRRLDGRTTLDGACCGLSPAELKLFEDLLRRLRSLGMIRKQPYRPSPARIGVIGEGTCAEHIRHAVAATHWVRGFTEPLPPRSSHGERVTRQGPVPRVDRLEHWMSIDDTRLDLVIVAISRPTPDPAMSWLLSHLGIPHLIVSAHHRDARVGPLVRPGTTSCAFCAAGPAIGRGISPAAEAAIPAAVVIDWVVAITRSVSAAYLDEGTVSPTVEFSGGIWPSRAPQEDCLICTPGWGRLPPTDKTHAGQQAEAS</sequence>
<feature type="region of interest" description="Disordered" evidence="1">
    <location>
        <begin position="1"/>
        <end position="46"/>
    </location>
</feature>
<accession>A0A375HXN2</accession>
<proteinExistence type="predicted"/>
<dbReference type="AlphaFoldDB" id="A0A375HXN2"/>
<keyword evidence="3" id="KW-1185">Reference proteome</keyword>
<dbReference type="EMBL" id="OMOH01000001">
    <property type="protein sequence ID" value="SPF67254.1"/>
    <property type="molecule type" value="Genomic_DNA"/>
</dbReference>
<feature type="compositionally biased region" description="Polar residues" evidence="1">
    <location>
        <begin position="26"/>
        <end position="36"/>
    </location>
</feature>
<dbReference type="Proteomes" id="UP000265962">
    <property type="component" value="Unassembled WGS sequence"/>
</dbReference>
<name>A0A375HXN2_9ACTN</name>
<evidence type="ECO:0000313" key="2">
    <source>
        <dbReference type="EMBL" id="SPF67254.1"/>
    </source>
</evidence>
<protein>
    <recommendedName>
        <fullName evidence="4">Bacteriocin biosynthesis cyclodehydratase domain-containing protein</fullName>
    </recommendedName>
</protein>
<organism evidence="2 3">
    <name type="scientific">Propionibacterium ruminifibrarum</name>
    <dbReference type="NCBI Taxonomy" id="1962131"/>
    <lineage>
        <taxon>Bacteria</taxon>
        <taxon>Bacillati</taxon>
        <taxon>Actinomycetota</taxon>
        <taxon>Actinomycetes</taxon>
        <taxon>Propionibacteriales</taxon>
        <taxon>Propionibacteriaceae</taxon>
        <taxon>Propionibacterium</taxon>
    </lineage>
</organism>
<evidence type="ECO:0000256" key="1">
    <source>
        <dbReference type="SAM" id="MobiDB-lite"/>
    </source>
</evidence>
<reference evidence="3" key="1">
    <citation type="submission" date="2018-02" db="EMBL/GenBank/DDBJ databases">
        <authorList>
            <person name="Hornung B."/>
        </authorList>
    </citation>
    <scope>NUCLEOTIDE SEQUENCE [LARGE SCALE GENOMIC DNA]</scope>
</reference>
<gene>
    <name evidence="2" type="ORF">PROPJV5_0266</name>
</gene>